<name>A0A7W8MA80_9BURK</name>
<evidence type="ECO:0000259" key="5">
    <source>
        <dbReference type="SMART" id="SM00849"/>
    </source>
</evidence>
<accession>A0A7W8MA80</accession>
<organism evidence="6 7">
    <name type="scientific">Quisquiliibacterium transsilvanicum</name>
    <dbReference type="NCBI Taxonomy" id="1549638"/>
    <lineage>
        <taxon>Bacteria</taxon>
        <taxon>Pseudomonadati</taxon>
        <taxon>Pseudomonadota</taxon>
        <taxon>Betaproteobacteria</taxon>
        <taxon>Burkholderiales</taxon>
        <taxon>Burkholderiaceae</taxon>
        <taxon>Quisquiliibacterium</taxon>
    </lineage>
</organism>
<dbReference type="EMBL" id="JACHGB010000005">
    <property type="protein sequence ID" value="MBB5272879.1"/>
    <property type="molecule type" value="Genomic_DNA"/>
</dbReference>
<evidence type="ECO:0000313" key="6">
    <source>
        <dbReference type="EMBL" id="MBB5272879.1"/>
    </source>
</evidence>
<dbReference type="AlphaFoldDB" id="A0A7W8MA80"/>
<dbReference type="InterPro" id="IPR051013">
    <property type="entry name" value="MBL_superfamily_lactonases"/>
</dbReference>
<protein>
    <submittedName>
        <fullName evidence="6">Glyoxylase-like metal-dependent hydrolase (Beta-lactamase superfamily II)</fullName>
    </submittedName>
</protein>
<keyword evidence="2" id="KW-0479">Metal-binding</keyword>
<dbReference type="RefSeq" id="WP_183968842.1">
    <property type="nucleotide sequence ID" value="NZ_BAABEW010000012.1"/>
</dbReference>
<dbReference type="GO" id="GO:0016787">
    <property type="term" value="F:hydrolase activity"/>
    <property type="evidence" value="ECO:0007669"/>
    <property type="project" value="UniProtKB-KW"/>
</dbReference>
<keyword evidence="7" id="KW-1185">Reference proteome</keyword>
<evidence type="ECO:0000256" key="2">
    <source>
        <dbReference type="ARBA" id="ARBA00022723"/>
    </source>
</evidence>
<dbReference type="Gene3D" id="3.60.15.10">
    <property type="entry name" value="Ribonuclease Z/Hydroxyacylglutathione hydrolase-like"/>
    <property type="match status" value="1"/>
</dbReference>
<dbReference type="PANTHER" id="PTHR42978:SF6">
    <property type="entry name" value="QUORUM-QUENCHING LACTONASE YTNP-RELATED"/>
    <property type="match status" value="1"/>
</dbReference>
<dbReference type="Proteomes" id="UP000532440">
    <property type="component" value="Unassembled WGS sequence"/>
</dbReference>
<keyword evidence="4" id="KW-0862">Zinc</keyword>
<feature type="domain" description="Metallo-beta-lactamase" evidence="5">
    <location>
        <begin position="54"/>
        <end position="263"/>
    </location>
</feature>
<dbReference type="InterPro" id="IPR001279">
    <property type="entry name" value="Metallo-B-lactamas"/>
</dbReference>
<dbReference type="SUPFAM" id="SSF56281">
    <property type="entry name" value="Metallo-hydrolase/oxidoreductase"/>
    <property type="match status" value="1"/>
</dbReference>
<dbReference type="Pfam" id="PF00753">
    <property type="entry name" value="Lactamase_B"/>
    <property type="match status" value="1"/>
</dbReference>
<reference evidence="6 7" key="1">
    <citation type="submission" date="2020-08" db="EMBL/GenBank/DDBJ databases">
        <title>Genomic Encyclopedia of Type Strains, Phase IV (KMG-IV): sequencing the most valuable type-strain genomes for metagenomic binning, comparative biology and taxonomic classification.</title>
        <authorList>
            <person name="Goeker M."/>
        </authorList>
    </citation>
    <scope>NUCLEOTIDE SEQUENCE [LARGE SCALE GENOMIC DNA]</scope>
    <source>
        <strain evidence="6 7">DSM 29781</strain>
    </source>
</reference>
<dbReference type="CDD" id="cd16277">
    <property type="entry name" value="metallo-hydrolase-like_MBL-fold"/>
    <property type="match status" value="1"/>
</dbReference>
<evidence type="ECO:0000256" key="4">
    <source>
        <dbReference type="ARBA" id="ARBA00022833"/>
    </source>
</evidence>
<evidence type="ECO:0000256" key="1">
    <source>
        <dbReference type="ARBA" id="ARBA00007749"/>
    </source>
</evidence>
<dbReference type="InterPro" id="IPR036866">
    <property type="entry name" value="RibonucZ/Hydroxyglut_hydro"/>
</dbReference>
<keyword evidence="3 6" id="KW-0378">Hydrolase</keyword>
<dbReference type="GO" id="GO:0046872">
    <property type="term" value="F:metal ion binding"/>
    <property type="evidence" value="ECO:0007669"/>
    <property type="project" value="UniProtKB-KW"/>
</dbReference>
<comment type="caution">
    <text evidence="6">The sequence shown here is derived from an EMBL/GenBank/DDBJ whole genome shotgun (WGS) entry which is preliminary data.</text>
</comment>
<evidence type="ECO:0000313" key="7">
    <source>
        <dbReference type="Proteomes" id="UP000532440"/>
    </source>
</evidence>
<dbReference type="PANTHER" id="PTHR42978">
    <property type="entry name" value="QUORUM-QUENCHING LACTONASE YTNP-RELATED-RELATED"/>
    <property type="match status" value="1"/>
</dbReference>
<dbReference type="SMART" id="SM00849">
    <property type="entry name" value="Lactamase_B"/>
    <property type="match status" value="1"/>
</dbReference>
<comment type="similarity">
    <text evidence="1">Belongs to the metallo-beta-lactamase superfamily.</text>
</comment>
<evidence type="ECO:0000256" key="3">
    <source>
        <dbReference type="ARBA" id="ARBA00022801"/>
    </source>
</evidence>
<sequence length="283" mass="31566">MKWKIGDVTVTKIVELEATGGTRFILPQATAEAVLGMEWMKPHFMTDEGRLKMSIHALVIEAGGRRIIVDTCLGNEKQGRHVPTWNDLQGPFLDDLAAAGFPRESIDTVMCTHLHVDHVGWNTMLVDGRWVPTFPNARYLMARTEFEYWRDERDNDEQAAVFADSVRPVFEAGLVDLVETDHRICDEVRLVPTVGHTPGHVSVAISSKGEEALITGDFIHHPCQMARPDWAATVDFDSAQSTRTRHEVFGRLAGTRTLVIGTHFAGCSAGRVVRFGDAYRLET</sequence>
<proteinExistence type="inferred from homology"/>
<gene>
    <name evidence="6" type="ORF">HNQ70_002902</name>
</gene>